<dbReference type="EMBL" id="CM056744">
    <property type="protein sequence ID" value="KAJ8664567.1"/>
    <property type="molecule type" value="Genomic_DNA"/>
</dbReference>
<organism evidence="1 2">
    <name type="scientific">Eretmocerus hayati</name>
    <dbReference type="NCBI Taxonomy" id="131215"/>
    <lineage>
        <taxon>Eukaryota</taxon>
        <taxon>Metazoa</taxon>
        <taxon>Ecdysozoa</taxon>
        <taxon>Arthropoda</taxon>
        <taxon>Hexapoda</taxon>
        <taxon>Insecta</taxon>
        <taxon>Pterygota</taxon>
        <taxon>Neoptera</taxon>
        <taxon>Endopterygota</taxon>
        <taxon>Hymenoptera</taxon>
        <taxon>Apocrita</taxon>
        <taxon>Proctotrupomorpha</taxon>
        <taxon>Chalcidoidea</taxon>
        <taxon>Aphelinidae</taxon>
        <taxon>Aphelininae</taxon>
        <taxon>Eretmocerus</taxon>
    </lineage>
</organism>
<dbReference type="Proteomes" id="UP001239111">
    <property type="component" value="Chromosome 4"/>
</dbReference>
<comment type="caution">
    <text evidence="1">The sequence shown here is derived from an EMBL/GenBank/DDBJ whole genome shotgun (WGS) entry which is preliminary data.</text>
</comment>
<gene>
    <name evidence="1" type="ORF">QAD02_006229</name>
</gene>
<accession>A0ACC2N0N9</accession>
<evidence type="ECO:0000313" key="2">
    <source>
        <dbReference type="Proteomes" id="UP001239111"/>
    </source>
</evidence>
<evidence type="ECO:0000313" key="1">
    <source>
        <dbReference type="EMBL" id="KAJ8664567.1"/>
    </source>
</evidence>
<name>A0ACC2N0N9_9HYME</name>
<sequence>MTMHSAYATQLSRYFLLPIGIWPQEKDTSFILRALKQLASMLCACQMGFLLIPCALHTFLEEKDPGSQLRLIGPMSFNIMAISKYYSLLRNTGKIGDCLQHVKQDWKFSNEKRTIDELEIMTRNAKLGRFLTILCATFMYGGGLFYHTIMPYSVNRMIASQYKGLSLAELQNDTSDMSSTAPRILVWPVYARLMHVDHSPIYEIVFVIQFISGYYLYTITIAACSLAAVFVTHICGQLEIVMRLLQNYANDVESEMAAKSNKMAEIVERHLRALNFAKQIEENLSMICFVEFIGCTMNICFLGYYFITEWDDQNLISSITYLTLLVSFTLNIFMFCYIGQILTDQCEKVGDVAYAIEWYNFRGKKAADLIMIIAIAYRAPAKLTANKITPLTLGTFCNVIKTSATYFNLLRTVML</sequence>
<proteinExistence type="predicted"/>
<protein>
    <submittedName>
        <fullName evidence="1">Uncharacterized protein</fullName>
    </submittedName>
</protein>
<reference evidence="1" key="1">
    <citation type="submission" date="2023-04" db="EMBL/GenBank/DDBJ databases">
        <title>A chromosome-level genome assembly of the parasitoid wasp Eretmocerus hayati.</title>
        <authorList>
            <person name="Zhong Y."/>
            <person name="Liu S."/>
            <person name="Liu Y."/>
        </authorList>
    </citation>
    <scope>NUCLEOTIDE SEQUENCE</scope>
    <source>
        <strain evidence="1">ZJU_SS_LIU_2023</strain>
    </source>
</reference>
<keyword evidence="2" id="KW-1185">Reference proteome</keyword>